<evidence type="ECO:0008006" key="6">
    <source>
        <dbReference type="Google" id="ProtNLM"/>
    </source>
</evidence>
<protein>
    <recommendedName>
        <fullName evidence="6">Enoyl-CoA hydratase</fullName>
    </recommendedName>
</protein>
<evidence type="ECO:0000256" key="1">
    <source>
        <dbReference type="ARBA" id="ARBA00004275"/>
    </source>
</evidence>
<proteinExistence type="predicted"/>
<evidence type="ECO:0000256" key="3">
    <source>
        <dbReference type="ARBA" id="ARBA00023235"/>
    </source>
</evidence>
<dbReference type="InterPro" id="IPR014748">
    <property type="entry name" value="Enoyl-CoA_hydra_C"/>
</dbReference>
<dbReference type="AlphaFoldDB" id="A0A9P6YT14"/>
<reference evidence="4 5" key="1">
    <citation type="journal article" date="2020" name="Microb. Genom.">
        <title>Genetic diversity of clinical and environmental Mucorales isolates obtained from an investigation of mucormycosis cases among solid organ transplant recipients.</title>
        <authorList>
            <person name="Nguyen M.H."/>
            <person name="Kaul D."/>
            <person name="Muto C."/>
            <person name="Cheng S.J."/>
            <person name="Richter R.A."/>
            <person name="Bruno V.M."/>
            <person name="Liu G."/>
            <person name="Beyhan S."/>
            <person name="Sundermann A.J."/>
            <person name="Mounaud S."/>
            <person name="Pasculle A.W."/>
            <person name="Nierman W.C."/>
            <person name="Driscoll E."/>
            <person name="Cumbie R."/>
            <person name="Clancy C.J."/>
            <person name="Dupont C.L."/>
        </authorList>
    </citation>
    <scope>NUCLEOTIDE SEQUENCE [LARGE SCALE GENOMIC DNA]</scope>
    <source>
        <strain evidence="4 5">GL24</strain>
    </source>
</reference>
<evidence type="ECO:0000313" key="5">
    <source>
        <dbReference type="Proteomes" id="UP000740926"/>
    </source>
</evidence>
<dbReference type="PANTHER" id="PTHR43684:SF1">
    <property type="entry name" value="ENOYL-COA DELTA ISOMERASE 2"/>
    <property type="match status" value="1"/>
</dbReference>
<dbReference type="PANTHER" id="PTHR43684">
    <property type="match status" value="1"/>
</dbReference>
<keyword evidence="3" id="KW-0413">Isomerase</keyword>
<dbReference type="CDD" id="cd06558">
    <property type="entry name" value="crotonase-like"/>
    <property type="match status" value="1"/>
</dbReference>
<dbReference type="Proteomes" id="UP000740926">
    <property type="component" value="Unassembled WGS sequence"/>
</dbReference>
<organism evidence="4 5">
    <name type="scientific">Rhizopus delemar</name>
    <dbReference type="NCBI Taxonomy" id="936053"/>
    <lineage>
        <taxon>Eukaryota</taxon>
        <taxon>Fungi</taxon>
        <taxon>Fungi incertae sedis</taxon>
        <taxon>Mucoromycota</taxon>
        <taxon>Mucoromycotina</taxon>
        <taxon>Mucoromycetes</taxon>
        <taxon>Mucorales</taxon>
        <taxon>Mucorineae</taxon>
        <taxon>Rhizopodaceae</taxon>
        <taxon>Rhizopus</taxon>
    </lineage>
</organism>
<name>A0A9P6YT14_9FUNG</name>
<gene>
    <name evidence="4" type="ORF">G6F50_011412</name>
</gene>
<dbReference type="Gene3D" id="1.10.12.10">
    <property type="entry name" value="Lyase 2-enoyl-coa Hydratase, Chain A, domain 2"/>
    <property type="match status" value="1"/>
</dbReference>
<keyword evidence="2" id="KW-0576">Peroxisome</keyword>
<sequence>MSVPKLETVVITLFKNGVAEIAFNRPKRYNALSPQSYKDWLHALKWAADTNDVKVAVLTGRGKLYTSGQELVLPDPDKKEMQRRRDTTRAVVSAMIQFPKILIGAVNGPSIGFGTTTLALCDVVYAVPEATFTTPFMKLGFCAEGCSSLLFPRIMGPSKANEMLLLGRTFTAQEMVDCGLVSRLIGSDGFRDKVLAIADQAAQFSVSAVRTTKRLIRGIDVELLEKVNGEEMHALGERMESAESIESIRQFIEAGKKKKAKL</sequence>
<dbReference type="InterPro" id="IPR001753">
    <property type="entry name" value="Enoyl-CoA_hydra/iso"/>
</dbReference>
<keyword evidence="5" id="KW-1185">Reference proteome</keyword>
<dbReference type="GO" id="GO:0005777">
    <property type="term" value="C:peroxisome"/>
    <property type="evidence" value="ECO:0007669"/>
    <property type="project" value="UniProtKB-SubCell"/>
</dbReference>
<dbReference type="Gene3D" id="3.90.226.10">
    <property type="entry name" value="2-enoyl-CoA Hydratase, Chain A, domain 1"/>
    <property type="match status" value="1"/>
</dbReference>
<accession>A0A9P6YT14</accession>
<dbReference type="GO" id="GO:0004165">
    <property type="term" value="F:delta(3)-delta(2)-enoyl-CoA isomerase activity"/>
    <property type="evidence" value="ECO:0007669"/>
    <property type="project" value="UniProtKB-ARBA"/>
</dbReference>
<comment type="caution">
    <text evidence="4">The sequence shown here is derived from an EMBL/GenBank/DDBJ whole genome shotgun (WGS) entry which is preliminary data.</text>
</comment>
<dbReference type="Pfam" id="PF00378">
    <property type="entry name" value="ECH_1"/>
    <property type="match status" value="1"/>
</dbReference>
<dbReference type="SUPFAM" id="SSF52096">
    <property type="entry name" value="ClpP/crotonase"/>
    <property type="match status" value="1"/>
</dbReference>
<dbReference type="InterPro" id="IPR051053">
    <property type="entry name" value="ECH/Chromodomain_protein"/>
</dbReference>
<evidence type="ECO:0000256" key="2">
    <source>
        <dbReference type="ARBA" id="ARBA00023140"/>
    </source>
</evidence>
<dbReference type="EMBL" id="JAANIU010002895">
    <property type="protein sequence ID" value="KAG1564039.1"/>
    <property type="molecule type" value="Genomic_DNA"/>
</dbReference>
<dbReference type="InterPro" id="IPR029045">
    <property type="entry name" value="ClpP/crotonase-like_dom_sf"/>
</dbReference>
<comment type="subcellular location">
    <subcellularLocation>
        <location evidence="1">Peroxisome</location>
    </subcellularLocation>
</comment>
<evidence type="ECO:0000313" key="4">
    <source>
        <dbReference type="EMBL" id="KAG1564039.1"/>
    </source>
</evidence>